<gene>
    <name evidence="2" type="ORF">TRIADDRAFT_54176</name>
</gene>
<dbReference type="eggNOG" id="ENOG502QWQ2">
    <property type="taxonomic scope" value="Eukaryota"/>
</dbReference>
<dbReference type="InterPro" id="IPR017920">
    <property type="entry name" value="COMM"/>
</dbReference>
<dbReference type="InParanoid" id="B3RRB6"/>
<dbReference type="InterPro" id="IPR037361">
    <property type="entry name" value="COMMD10"/>
</dbReference>
<dbReference type="CTD" id="6752059"/>
<organism evidence="2 3">
    <name type="scientific">Trichoplax adhaerens</name>
    <name type="common">Trichoplax reptans</name>
    <dbReference type="NCBI Taxonomy" id="10228"/>
    <lineage>
        <taxon>Eukaryota</taxon>
        <taxon>Metazoa</taxon>
        <taxon>Placozoa</taxon>
        <taxon>Uniplacotomia</taxon>
        <taxon>Trichoplacea</taxon>
        <taxon>Trichoplacidae</taxon>
        <taxon>Trichoplax</taxon>
    </lineage>
</organism>
<dbReference type="PROSITE" id="PS51269">
    <property type="entry name" value="COMM"/>
    <property type="match status" value="1"/>
</dbReference>
<dbReference type="STRING" id="10228.B3RRB6"/>
<dbReference type="AlphaFoldDB" id="B3RRB6"/>
<sequence>MAASAMFQATANIKGAVSLINQLDTERFPLLLVRILQKLHVKEGRIFTEEEENKLQTSLGIEEKKDLQLILDILSFIFEQAVYHVAKPAVLKQQLLNIDLDEVKVDAFIEAWSTNAKNVIDRVRQRNFINNQLEDINWQLNLQLAQSEKTKMKAPNAILELGIRSEDKNTKEKVHVEFSHAELYDFYDKLEIIQSQLDSLNK</sequence>
<dbReference type="PANTHER" id="PTHR12333">
    <property type="entry name" value="COMM DOMAIN CONTAINING PROTEIN 10"/>
    <property type="match status" value="1"/>
</dbReference>
<evidence type="ECO:0000313" key="3">
    <source>
        <dbReference type="Proteomes" id="UP000009022"/>
    </source>
</evidence>
<accession>B3RRB6</accession>
<dbReference type="Pfam" id="PF07258">
    <property type="entry name" value="COMM_domain"/>
    <property type="match status" value="1"/>
</dbReference>
<dbReference type="HOGENOM" id="CLU_091039_1_0_1"/>
<dbReference type="FunCoup" id="B3RRB6">
    <property type="interactions" value="1176"/>
</dbReference>
<dbReference type="OrthoDB" id="77522at2759"/>
<feature type="domain" description="COMM" evidence="1">
    <location>
        <begin position="132"/>
        <end position="201"/>
    </location>
</feature>
<dbReference type="OMA" id="FVEFNHK"/>
<dbReference type="PANTHER" id="PTHR12333:SF0">
    <property type="entry name" value="COMM DOMAIN-CONTAINING PROTEIN 10"/>
    <property type="match status" value="1"/>
</dbReference>
<dbReference type="GeneID" id="6752059"/>
<dbReference type="KEGG" id="tad:TRIADDRAFT_54176"/>
<dbReference type="Proteomes" id="UP000009022">
    <property type="component" value="Unassembled WGS sequence"/>
</dbReference>
<name>B3RRB6_TRIAD</name>
<keyword evidence="3" id="KW-1185">Reference proteome</keyword>
<dbReference type="RefSeq" id="XP_002110310.1">
    <property type="nucleotide sequence ID" value="XM_002110274.1"/>
</dbReference>
<protein>
    <recommendedName>
        <fullName evidence="1">COMM domain-containing protein</fullName>
    </recommendedName>
</protein>
<evidence type="ECO:0000259" key="1">
    <source>
        <dbReference type="PROSITE" id="PS51269"/>
    </source>
</evidence>
<dbReference type="CDD" id="cd04758">
    <property type="entry name" value="Commd10"/>
    <property type="match status" value="1"/>
</dbReference>
<dbReference type="PhylomeDB" id="B3RRB6"/>
<proteinExistence type="predicted"/>
<reference evidence="2 3" key="1">
    <citation type="journal article" date="2008" name="Nature">
        <title>The Trichoplax genome and the nature of placozoans.</title>
        <authorList>
            <person name="Srivastava M."/>
            <person name="Begovic E."/>
            <person name="Chapman J."/>
            <person name="Putnam N.H."/>
            <person name="Hellsten U."/>
            <person name="Kawashima T."/>
            <person name="Kuo A."/>
            <person name="Mitros T."/>
            <person name="Salamov A."/>
            <person name="Carpenter M.L."/>
            <person name="Signorovitch A.Y."/>
            <person name="Moreno M.A."/>
            <person name="Kamm K."/>
            <person name="Grimwood J."/>
            <person name="Schmutz J."/>
            <person name="Shapiro H."/>
            <person name="Grigoriev I.V."/>
            <person name="Buss L.W."/>
            <person name="Schierwater B."/>
            <person name="Dellaporta S.L."/>
            <person name="Rokhsar D.S."/>
        </authorList>
    </citation>
    <scope>NUCLEOTIDE SEQUENCE [LARGE SCALE GENOMIC DNA]</scope>
    <source>
        <strain evidence="2 3">Grell-BS-1999</strain>
    </source>
</reference>
<evidence type="ECO:0000313" key="2">
    <source>
        <dbReference type="EMBL" id="EDV26314.1"/>
    </source>
</evidence>
<dbReference type="Pfam" id="PF21672">
    <property type="entry name" value="COMM_HN"/>
    <property type="match status" value="1"/>
</dbReference>
<dbReference type="EMBL" id="DS985243">
    <property type="protein sequence ID" value="EDV26314.1"/>
    <property type="molecule type" value="Genomic_DNA"/>
</dbReference>